<dbReference type="EMBL" id="GGEC01056482">
    <property type="protein sequence ID" value="MBX36966.1"/>
    <property type="molecule type" value="Transcribed_RNA"/>
</dbReference>
<proteinExistence type="predicted"/>
<name>A0A2P2N3G3_RHIMU</name>
<organism evidence="1">
    <name type="scientific">Rhizophora mucronata</name>
    <name type="common">Asiatic mangrove</name>
    <dbReference type="NCBI Taxonomy" id="61149"/>
    <lineage>
        <taxon>Eukaryota</taxon>
        <taxon>Viridiplantae</taxon>
        <taxon>Streptophyta</taxon>
        <taxon>Embryophyta</taxon>
        <taxon>Tracheophyta</taxon>
        <taxon>Spermatophyta</taxon>
        <taxon>Magnoliopsida</taxon>
        <taxon>eudicotyledons</taxon>
        <taxon>Gunneridae</taxon>
        <taxon>Pentapetalae</taxon>
        <taxon>rosids</taxon>
        <taxon>fabids</taxon>
        <taxon>Malpighiales</taxon>
        <taxon>Rhizophoraceae</taxon>
        <taxon>Rhizophora</taxon>
    </lineage>
</organism>
<accession>A0A2P2N3G3</accession>
<reference evidence="1" key="1">
    <citation type="submission" date="2018-02" db="EMBL/GenBank/DDBJ databases">
        <title>Rhizophora mucronata_Transcriptome.</title>
        <authorList>
            <person name="Meera S.P."/>
            <person name="Sreeshan A."/>
            <person name="Augustine A."/>
        </authorList>
    </citation>
    <scope>NUCLEOTIDE SEQUENCE</scope>
    <source>
        <tissue evidence="1">Leaf</tissue>
    </source>
</reference>
<protein>
    <submittedName>
        <fullName evidence="1">Uncharacterized protein</fullName>
    </submittedName>
</protein>
<sequence length="12" mass="1654">MWHLRDRGLHFW</sequence>
<evidence type="ECO:0000313" key="1">
    <source>
        <dbReference type="EMBL" id="MBX36966.1"/>
    </source>
</evidence>